<dbReference type="EMBL" id="BAABAB010000006">
    <property type="protein sequence ID" value="GAA3608712.1"/>
    <property type="molecule type" value="Genomic_DNA"/>
</dbReference>
<dbReference type="PANTHER" id="PTHR33908:SF3">
    <property type="entry name" value="UNDECAPRENYL PHOSPHATE-ALPHA-4-AMINO-4-DEOXY-L-ARABINOSE ARABINOSYL TRANSFERASE"/>
    <property type="match status" value="1"/>
</dbReference>
<accession>A0ABP6ZG60</accession>
<protein>
    <recommendedName>
        <fullName evidence="9">Glycosyltransferase RgtA/B/C/D-like domain-containing protein</fullName>
    </recommendedName>
</protein>
<evidence type="ECO:0000256" key="3">
    <source>
        <dbReference type="ARBA" id="ARBA00022676"/>
    </source>
</evidence>
<feature type="domain" description="Glycosyltransferase RgtA/B/C/D-like" evidence="9">
    <location>
        <begin position="114"/>
        <end position="259"/>
    </location>
</feature>
<keyword evidence="2" id="KW-1003">Cell membrane</keyword>
<dbReference type="Proteomes" id="UP001501490">
    <property type="component" value="Unassembled WGS sequence"/>
</dbReference>
<name>A0ABP6ZG60_9ACTN</name>
<evidence type="ECO:0000256" key="5">
    <source>
        <dbReference type="ARBA" id="ARBA00022692"/>
    </source>
</evidence>
<comment type="caution">
    <text evidence="10">The sequence shown here is derived from an EMBL/GenBank/DDBJ whole genome shotgun (WGS) entry which is preliminary data.</text>
</comment>
<feature type="transmembrane region" description="Helical" evidence="8">
    <location>
        <begin position="412"/>
        <end position="429"/>
    </location>
</feature>
<dbReference type="InterPro" id="IPR038731">
    <property type="entry name" value="RgtA/B/C-like"/>
</dbReference>
<organism evidence="10 11">
    <name type="scientific">Microlunatus ginsengisoli</name>
    <dbReference type="NCBI Taxonomy" id="363863"/>
    <lineage>
        <taxon>Bacteria</taxon>
        <taxon>Bacillati</taxon>
        <taxon>Actinomycetota</taxon>
        <taxon>Actinomycetes</taxon>
        <taxon>Propionibacteriales</taxon>
        <taxon>Propionibacteriaceae</taxon>
        <taxon>Microlunatus</taxon>
    </lineage>
</organism>
<feature type="transmembrane region" description="Helical" evidence="8">
    <location>
        <begin position="381"/>
        <end position="400"/>
    </location>
</feature>
<feature type="transmembrane region" description="Helical" evidence="8">
    <location>
        <begin position="241"/>
        <end position="262"/>
    </location>
</feature>
<keyword evidence="11" id="KW-1185">Reference proteome</keyword>
<feature type="transmembrane region" description="Helical" evidence="8">
    <location>
        <begin position="201"/>
        <end position="221"/>
    </location>
</feature>
<evidence type="ECO:0000256" key="2">
    <source>
        <dbReference type="ARBA" id="ARBA00022475"/>
    </source>
</evidence>
<dbReference type="Pfam" id="PF13231">
    <property type="entry name" value="PMT_2"/>
    <property type="match status" value="1"/>
</dbReference>
<evidence type="ECO:0000256" key="7">
    <source>
        <dbReference type="ARBA" id="ARBA00023136"/>
    </source>
</evidence>
<feature type="transmembrane region" description="Helical" evidence="8">
    <location>
        <begin position="274"/>
        <end position="291"/>
    </location>
</feature>
<keyword evidence="6 8" id="KW-1133">Transmembrane helix</keyword>
<evidence type="ECO:0000256" key="8">
    <source>
        <dbReference type="SAM" id="Phobius"/>
    </source>
</evidence>
<keyword evidence="4" id="KW-0808">Transferase</keyword>
<sequence>MPSTGARLGAPAVDDVEKFEEPPAALGGPNRPVPPAGRAPTLNRLLRDRFWLLVPLLALLATAIAAVHVRRVSLWVDEAYTVSVATRSLTDIWRMVHTIDVVHALFNTALHPWFAVAGVSEITVRLPSLLAVGIATAGVMVLARRLFGSSIAVAAGLIFAVLPRVTWMGIEGRSYATTVAVAVWWTVLFVGVLRRPRWYGYLGYAVVTAVAGSLNIFLVLLVGAHGLTLLLDRRLRWRRTFWTWLAAAAIGVLGAAPVLLTAAGQSAQIGPTRYGPLGYLRSVVVNQWFLGDTPTVYLAGGRVLDGGGSGVWKLAAVGLALLCWALIAYGLLAAGSVTARPAARDVPEPRVLLVAWLVVPTVILVGYAMLGSTPIYNPRYLSYGAPAVAILTALGLHTLITRPAAVSRRRTVGAIAALAVIALAVPVYASQRTPTAKSGADWAGAAAFVAAQRTLGSEGVYFAPRSATATDSTSGTTSRTLATIYPDAVAGMRDVTLVSTPAADANLTGRSLSLAAARPRLQGLDDVFVVRRADYPSDQRTTDERVLAGAGLTRRAQWTGPLNTVEVYRRG</sequence>
<evidence type="ECO:0000313" key="10">
    <source>
        <dbReference type="EMBL" id="GAA3608712.1"/>
    </source>
</evidence>
<evidence type="ECO:0000313" key="11">
    <source>
        <dbReference type="Proteomes" id="UP001501490"/>
    </source>
</evidence>
<feature type="transmembrane region" description="Helical" evidence="8">
    <location>
        <begin position="351"/>
        <end position="369"/>
    </location>
</feature>
<dbReference type="PANTHER" id="PTHR33908">
    <property type="entry name" value="MANNOSYLTRANSFERASE YKCB-RELATED"/>
    <property type="match status" value="1"/>
</dbReference>
<evidence type="ECO:0000256" key="6">
    <source>
        <dbReference type="ARBA" id="ARBA00022989"/>
    </source>
</evidence>
<keyword evidence="3" id="KW-0328">Glycosyltransferase</keyword>
<keyword evidence="5 8" id="KW-0812">Transmembrane</keyword>
<reference evidence="11" key="1">
    <citation type="journal article" date="2019" name="Int. J. Syst. Evol. Microbiol.">
        <title>The Global Catalogue of Microorganisms (GCM) 10K type strain sequencing project: providing services to taxonomists for standard genome sequencing and annotation.</title>
        <authorList>
            <consortium name="The Broad Institute Genomics Platform"/>
            <consortium name="The Broad Institute Genome Sequencing Center for Infectious Disease"/>
            <person name="Wu L."/>
            <person name="Ma J."/>
        </authorList>
    </citation>
    <scope>NUCLEOTIDE SEQUENCE [LARGE SCALE GENOMIC DNA]</scope>
    <source>
        <strain evidence="11">JCM 16929</strain>
    </source>
</reference>
<dbReference type="RefSeq" id="WP_344801797.1">
    <property type="nucleotide sequence ID" value="NZ_BAABAB010000006.1"/>
</dbReference>
<evidence type="ECO:0000256" key="4">
    <source>
        <dbReference type="ARBA" id="ARBA00022679"/>
    </source>
</evidence>
<feature type="transmembrane region" description="Helical" evidence="8">
    <location>
        <begin position="50"/>
        <end position="69"/>
    </location>
</feature>
<comment type="subcellular location">
    <subcellularLocation>
        <location evidence="1">Cell membrane</location>
        <topology evidence="1">Multi-pass membrane protein</topology>
    </subcellularLocation>
</comment>
<keyword evidence="7 8" id="KW-0472">Membrane</keyword>
<feature type="transmembrane region" description="Helical" evidence="8">
    <location>
        <begin position="311"/>
        <end position="339"/>
    </location>
</feature>
<evidence type="ECO:0000256" key="1">
    <source>
        <dbReference type="ARBA" id="ARBA00004651"/>
    </source>
</evidence>
<feature type="transmembrane region" description="Helical" evidence="8">
    <location>
        <begin position="175"/>
        <end position="194"/>
    </location>
</feature>
<proteinExistence type="predicted"/>
<gene>
    <name evidence="10" type="ORF">GCM10022236_07990</name>
</gene>
<evidence type="ECO:0000259" key="9">
    <source>
        <dbReference type="Pfam" id="PF13231"/>
    </source>
</evidence>
<feature type="transmembrane region" description="Helical" evidence="8">
    <location>
        <begin position="150"/>
        <end position="169"/>
    </location>
</feature>
<feature type="transmembrane region" description="Helical" evidence="8">
    <location>
        <begin position="122"/>
        <end position="143"/>
    </location>
</feature>
<dbReference type="InterPro" id="IPR050297">
    <property type="entry name" value="LipidA_mod_glycosyltrf_83"/>
</dbReference>